<keyword evidence="13" id="KW-1185">Reference proteome</keyword>
<dbReference type="NCBIfam" id="TIGR00220">
    <property type="entry name" value="mscL"/>
    <property type="match status" value="1"/>
</dbReference>
<feature type="transmembrane region" description="Helical" evidence="10">
    <location>
        <begin position="12"/>
        <end position="31"/>
    </location>
</feature>
<evidence type="ECO:0000256" key="9">
    <source>
        <dbReference type="ARBA" id="ARBA00023303"/>
    </source>
</evidence>
<organism evidence="12 13">
    <name type="scientific">Fusibacillus kribbianus</name>
    <dbReference type="NCBI Taxonomy" id="3044208"/>
    <lineage>
        <taxon>Bacteria</taxon>
        <taxon>Bacillati</taxon>
        <taxon>Bacillota</taxon>
        <taxon>Clostridia</taxon>
        <taxon>Lachnospirales</taxon>
        <taxon>Lachnospiraceae</taxon>
        <taxon>Fusibacillus</taxon>
    </lineage>
</organism>
<keyword evidence="4 10" id="KW-1003">Cell membrane</keyword>
<comment type="similarity">
    <text evidence="2 10">Belongs to the MscL family.</text>
</comment>
<evidence type="ECO:0000313" key="12">
    <source>
        <dbReference type="EMBL" id="MDI9242651.1"/>
    </source>
</evidence>
<dbReference type="SUPFAM" id="SSF81330">
    <property type="entry name" value="Gated mechanosensitive channel"/>
    <property type="match status" value="1"/>
</dbReference>
<keyword evidence="7 10" id="KW-0406">Ion transport</keyword>
<evidence type="ECO:0000256" key="10">
    <source>
        <dbReference type="HAMAP-Rule" id="MF_00115"/>
    </source>
</evidence>
<dbReference type="InterPro" id="IPR001185">
    <property type="entry name" value="MS_channel"/>
</dbReference>
<dbReference type="Proteomes" id="UP001300383">
    <property type="component" value="Unassembled WGS sequence"/>
</dbReference>
<dbReference type="GO" id="GO:0008381">
    <property type="term" value="F:mechanosensitive monoatomic ion channel activity"/>
    <property type="evidence" value="ECO:0007669"/>
    <property type="project" value="UniProtKB-UniRule"/>
</dbReference>
<evidence type="ECO:0000256" key="3">
    <source>
        <dbReference type="ARBA" id="ARBA00022448"/>
    </source>
</evidence>
<comment type="function">
    <text evidence="10">Channel that opens in response to stretch forces in the membrane lipid bilayer. May participate in the regulation of osmotic pressure changes within the cell.</text>
</comment>
<feature type="transmembrane region" description="Helical" evidence="10">
    <location>
        <begin position="77"/>
        <end position="101"/>
    </location>
</feature>
<comment type="caution">
    <text evidence="12">The sequence shown here is derived from an EMBL/GenBank/DDBJ whole genome shotgun (WGS) entry which is preliminary data.</text>
</comment>
<evidence type="ECO:0000313" key="13">
    <source>
        <dbReference type="Proteomes" id="UP001300383"/>
    </source>
</evidence>
<dbReference type="PRINTS" id="PR01264">
    <property type="entry name" value="MECHCHANNEL"/>
</dbReference>
<feature type="transmembrane region" description="Helical" evidence="10">
    <location>
        <begin position="38"/>
        <end position="57"/>
    </location>
</feature>
<dbReference type="PANTHER" id="PTHR30266">
    <property type="entry name" value="MECHANOSENSITIVE CHANNEL MSCL"/>
    <property type="match status" value="1"/>
</dbReference>
<evidence type="ECO:0000256" key="4">
    <source>
        <dbReference type="ARBA" id="ARBA00022475"/>
    </source>
</evidence>
<dbReference type="NCBIfam" id="NF010557">
    <property type="entry name" value="PRK13952.1"/>
    <property type="match status" value="1"/>
</dbReference>
<comment type="subcellular location">
    <subcellularLocation>
        <location evidence="1 10">Cell membrane</location>
        <topology evidence="1 10">Multi-pass membrane protein</topology>
    </subcellularLocation>
</comment>
<proteinExistence type="inferred from homology"/>
<dbReference type="GO" id="GO:0005886">
    <property type="term" value="C:plasma membrane"/>
    <property type="evidence" value="ECO:0007669"/>
    <property type="project" value="UniProtKB-SubCell"/>
</dbReference>
<evidence type="ECO:0000256" key="5">
    <source>
        <dbReference type="ARBA" id="ARBA00022692"/>
    </source>
</evidence>
<dbReference type="HAMAP" id="MF_00115">
    <property type="entry name" value="MscL"/>
    <property type="match status" value="1"/>
</dbReference>
<dbReference type="PANTHER" id="PTHR30266:SF2">
    <property type="entry name" value="LARGE-CONDUCTANCE MECHANOSENSITIVE CHANNEL"/>
    <property type="match status" value="1"/>
</dbReference>
<keyword evidence="8 10" id="KW-0472">Membrane</keyword>
<dbReference type="InterPro" id="IPR037673">
    <property type="entry name" value="MSC/AndL"/>
</dbReference>
<keyword evidence="9 10" id="KW-0407">Ion channel</keyword>
<evidence type="ECO:0000256" key="6">
    <source>
        <dbReference type="ARBA" id="ARBA00022989"/>
    </source>
</evidence>
<dbReference type="InterPro" id="IPR036019">
    <property type="entry name" value="MscL_channel"/>
</dbReference>
<dbReference type="EMBL" id="JASGBQ010000016">
    <property type="protein sequence ID" value="MDI9242651.1"/>
    <property type="molecule type" value="Genomic_DNA"/>
</dbReference>
<keyword evidence="6 10" id="KW-1133">Transmembrane helix</keyword>
<sequence>MIGEFKEFIMRGNVMDMAVAVIVGGAFQKIITSLTNDIIMPLITLITGGIDFNNWFISLDGSNYATLAEAQAAGAATFNYGTFITVVLDFLILAFVIFMMVKGMNSLAAKAHKKPEEAPAAPTTKKCPYCLSEIDIKATRCPHCTSEQPAEEEAEEKAEEKAE</sequence>
<dbReference type="InterPro" id="IPR019823">
    <property type="entry name" value="Mechanosensitive_channel_CS"/>
</dbReference>
<dbReference type="Pfam" id="PF01741">
    <property type="entry name" value="MscL"/>
    <property type="match status" value="1"/>
</dbReference>
<reference evidence="12 13" key="1">
    <citation type="submission" date="2023-05" db="EMBL/GenBank/DDBJ databases">
        <title>[ruminococcus] sp. nov., isolated from a pig farm feces dump.</title>
        <authorList>
            <person name="Chang Y.-H."/>
        </authorList>
    </citation>
    <scope>NUCLEOTIDE SEQUENCE [LARGE SCALE GENOMIC DNA]</scope>
    <source>
        <strain evidence="12 13">YH-rum2234</strain>
    </source>
</reference>
<evidence type="ECO:0000256" key="8">
    <source>
        <dbReference type="ARBA" id="ARBA00023136"/>
    </source>
</evidence>
<dbReference type="Gene3D" id="1.10.1200.120">
    <property type="entry name" value="Large-conductance mechanosensitive channel, MscL, domain 1"/>
    <property type="match status" value="1"/>
</dbReference>
<dbReference type="PROSITE" id="PS01327">
    <property type="entry name" value="MSCL"/>
    <property type="match status" value="1"/>
</dbReference>
<evidence type="ECO:0000256" key="11">
    <source>
        <dbReference type="SAM" id="MobiDB-lite"/>
    </source>
</evidence>
<keyword evidence="5 10" id="KW-0812">Transmembrane</keyword>
<gene>
    <name evidence="10 12" type="primary">mscL</name>
    <name evidence="12" type="ORF">QJ036_09230</name>
</gene>
<keyword evidence="3 10" id="KW-0813">Transport</keyword>
<evidence type="ECO:0000256" key="2">
    <source>
        <dbReference type="ARBA" id="ARBA00007254"/>
    </source>
</evidence>
<evidence type="ECO:0000256" key="1">
    <source>
        <dbReference type="ARBA" id="ARBA00004651"/>
    </source>
</evidence>
<accession>A0AAP4EZ57</accession>
<evidence type="ECO:0000256" key="7">
    <source>
        <dbReference type="ARBA" id="ARBA00023065"/>
    </source>
</evidence>
<name>A0AAP4EZ57_9FIRM</name>
<dbReference type="AlphaFoldDB" id="A0AAP4EZ57"/>
<comment type="subunit">
    <text evidence="10">Homopentamer.</text>
</comment>
<protein>
    <recommendedName>
        <fullName evidence="10">Large-conductance mechanosensitive channel</fullName>
    </recommendedName>
</protein>
<feature type="region of interest" description="Disordered" evidence="11">
    <location>
        <begin position="142"/>
        <end position="163"/>
    </location>
</feature>